<gene>
    <name evidence="2" type="ORF">FEM48_Zijuj06G0071700</name>
</gene>
<dbReference type="AlphaFoldDB" id="A0A978V7W4"/>
<evidence type="ECO:0000313" key="2">
    <source>
        <dbReference type="EMBL" id="KAH7523999.1"/>
    </source>
</evidence>
<protein>
    <submittedName>
        <fullName evidence="2">Uncharacterized protein</fullName>
    </submittedName>
</protein>
<organism evidence="2 3">
    <name type="scientific">Ziziphus jujuba var. spinosa</name>
    <dbReference type="NCBI Taxonomy" id="714518"/>
    <lineage>
        <taxon>Eukaryota</taxon>
        <taxon>Viridiplantae</taxon>
        <taxon>Streptophyta</taxon>
        <taxon>Embryophyta</taxon>
        <taxon>Tracheophyta</taxon>
        <taxon>Spermatophyta</taxon>
        <taxon>Magnoliopsida</taxon>
        <taxon>eudicotyledons</taxon>
        <taxon>Gunneridae</taxon>
        <taxon>Pentapetalae</taxon>
        <taxon>rosids</taxon>
        <taxon>fabids</taxon>
        <taxon>Rosales</taxon>
        <taxon>Rhamnaceae</taxon>
        <taxon>Paliureae</taxon>
        <taxon>Ziziphus</taxon>
    </lineage>
</organism>
<dbReference type="Proteomes" id="UP000813462">
    <property type="component" value="Unassembled WGS sequence"/>
</dbReference>
<proteinExistence type="predicted"/>
<name>A0A978V7W4_ZIZJJ</name>
<feature type="compositionally biased region" description="Basic and acidic residues" evidence="1">
    <location>
        <begin position="83"/>
        <end position="96"/>
    </location>
</feature>
<sequence>MANIRERGLNIDREETMENKIANEQHAEKDDKEKITDNRIANASIPNVATSQETQNDEEETSKSGDTKTDKLEKASITGLSEQETKIEKGEKHDEATNAPGKKASLAGVTSSGNVNKDEISKQKFDASSIIHENGIQQKVEELDVTEVAVGEARDVEESTVVVTEDITTSKLFPTEDHKELESTEHDGCIEPSFLQQNELENKRFKLNVIVEQQEMAASKGDSTITTCVKEESNGAESIGKFYTTQTEIAGLALRSPKTQTDPHRAHPY</sequence>
<reference evidence="2" key="1">
    <citation type="journal article" date="2021" name="Front. Plant Sci.">
        <title>Chromosome-Scale Genome Assembly for Chinese Sour Jujube and Insights Into Its Genome Evolution and Domestication Signature.</title>
        <authorList>
            <person name="Shen L.-Y."/>
            <person name="Luo H."/>
            <person name="Wang X.-L."/>
            <person name="Wang X.-M."/>
            <person name="Qiu X.-J."/>
            <person name="Liu H."/>
            <person name="Zhou S.-S."/>
            <person name="Jia K.-H."/>
            <person name="Nie S."/>
            <person name="Bao Y.-T."/>
            <person name="Zhang R.-G."/>
            <person name="Yun Q.-Z."/>
            <person name="Chai Y.-H."/>
            <person name="Lu J.-Y."/>
            <person name="Li Y."/>
            <person name="Zhao S.-W."/>
            <person name="Mao J.-F."/>
            <person name="Jia S.-G."/>
            <person name="Mao Y.-M."/>
        </authorList>
    </citation>
    <scope>NUCLEOTIDE SEQUENCE</scope>
    <source>
        <strain evidence="2">AT0</strain>
        <tissue evidence="2">Leaf</tissue>
    </source>
</reference>
<accession>A0A978V7W4</accession>
<feature type="compositionally biased region" description="Basic and acidic residues" evidence="1">
    <location>
        <begin position="1"/>
        <end position="37"/>
    </location>
</feature>
<feature type="compositionally biased region" description="Polar residues" evidence="1">
    <location>
        <begin position="39"/>
        <end position="54"/>
    </location>
</feature>
<evidence type="ECO:0000313" key="3">
    <source>
        <dbReference type="Proteomes" id="UP000813462"/>
    </source>
</evidence>
<dbReference type="EMBL" id="JAEACU010000006">
    <property type="protein sequence ID" value="KAH7523999.1"/>
    <property type="molecule type" value="Genomic_DNA"/>
</dbReference>
<evidence type="ECO:0000256" key="1">
    <source>
        <dbReference type="SAM" id="MobiDB-lite"/>
    </source>
</evidence>
<feature type="compositionally biased region" description="Basic and acidic residues" evidence="1">
    <location>
        <begin position="61"/>
        <end position="74"/>
    </location>
</feature>
<feature type="region of interest" description="Disordered" evidence="1">
    <location>
        <begin position="1"/>
        <end position="117"/>
    </location>
</feature>
<comment type="caution">
    <text evidence="2">The sequence shown here is derived from an EMBL/GenBank/DDBJ whole genome shotgun (WGS) entry which is preliminary data.</text>
</comment>